<sequence>MMKPLTIALLLCLLSLSALAQSHYDRFYQAGPVVKLVTAKMKLQNDEIDLSEGGSEVGYQFGAFFRINVQGVFVQSSVLLSKVKTDLIFKNYNDVQGFNPRADFEFNTLELPVDIGYRIGNLRLQMGPSFSFLMSGQRSFLNEVEKVSDDYNRSNMMWHFGIGGDFDRFVLDINYEFGLSKTGESLSQILGRDFVPKQRQWVIGLGVNILNDY</sequence>
<accession>A0A150X588</accession>
<organism evidence="3 4">
    <name type="scientific">Roseivirga spongicola</name>
    <dbReference type="NCBI Taxonomy" id="333140"/>
    <lineage>
        <taxon>Bacteria</taxon>
        <taxon>Pseudomonadati</taxon>
        <taxon>Bacteroidota</taxon>
        <taxon>Cytophagia</taxon>
        <taxon>Cytophagales</taxon>
        <taxon>Roseivirgaceae</taxon>
        <taxon>Roseivirga</taxon>
    </lineage>
</organism>
<name>A0A150X588_9BACT</name>
<feature type="domain" description="Outer membrane protein beta-barrel" evidence="2">
    <location>
        <begin position="43"/>
        <end position="181"/>
    </location>
</feature>
<dbReference type="AlphaFoldDB" id="A0A150X588"/>
<dbReference type="Pfam" id="PF13568">
    <property type="entry name" value="OMP_b-brl_2"/>
    <property type="match status" value="1"/>
</dbReference>
<gene>
    <name evidence="3" type="ORF">AWW68_14160</name>
</gene>
<dbReference type="STRING" id="333140.AWW68_14160"/>
<proteinExistence type="predicted"/>
<evidence type="ECO:0000259" key="2">
    <source>
        <dbReference type="Pfam" id="PF13568"/>
    </source>
</evidence>
<reference evidence="3 4" key="1">
    <citation type="submission" date="2016-01" db="EMBL/GenBank/DDBJ databases">
        <title>Genome sequencing of Roseivirga spongicola UST030701-084.</title>
        <authorList>
            <person name="Selvaratnam C."/>
            <person name="Thevarajoo S."/>
            <person name="Goh K.M."/>
            <person name="Ee R."/>
            <person name="Chan K.-G."/>
            <person name="Chong C.S."/>
        </authorList>
    </citation>
    <scope>NUCLEOTIDE SEQUENCE [LARGE SCALE GENOMIC DNA]</scope>
    <source>
        <strain evidence="3 4">UST030701-084</strain>
    </source>
</reference>
<evidence type="ECO:0000313" key="4">
    <source>
        <dbReference type="Proteomes" id="UP000075606"/>
    </source>
</evidence>
<dbReference type="InterPro" id="IPR025665">
    <property type="entry name" value="Beta-barrel_OMP_2"/>
</dbReference>
<protein>
    <recommendedName>
        <fullName evidence="2">Outer membrane protein beta-barrel domain-containing protein</fullName>
    </recommendedName>
</protein>
<keyword evidence="4" id="KW-1185">Reference proteome</keyword>
<dbReference type="OrthoDB" id="1001536at2"/>
<dbReference type="EMBL" id="LRPC01000028">
    <property type="protein sequence ID" value="KYG73812.1"/>
    <property type="molecule type" value="Genomic_DNA"/>
</dbReference>
<comment type="caution">
    <text evidence="3">The sequence shown here is derived from an EMBL/GenBank/DDBJ whole genome shotgun (WGS) entry which is preliminary data.</text>
</comment>
<dbReference type="Proteomes" id="UP000075606">
    <property type="component" value="Unassembled WGS sequence"/>
</dbReference>
<feature type="chain" id="PRO_5007574208" description="Outer membrane protein beta-barrel domain-containing protein" evidence="1">
    <location>
        <begin position="21"/>
        <end position="213"/>
    </location>
</feature>
<evidence type="ECO:0000256" key="1">
    <source>
        <dbReference type="SAM" id="SignalP"/>
    </source>
</evidence>
<keyword evidence="1" id="KW-0732">Signal</keyword>
<evidence type="ECO:0000313" key="3">
    <source>
        <dbReference type="EMBL" id="KYG73812.1"/>
    </source>
</evidence>
<dbReference type="RefSeq" id="WP_068222714.1">
    <property type="nucleotide sequence ID" value="NZ_CP139724.1"/>
</dbReference>
<feature type="signal peptide" evidence="1">
    <location>
        <begin position="1"/>
        <end position="20"/>
    </location>
</feature>